<accession>A0A1C7DR49</accession>
<dbReference type="EMBL" id="CP016537">
    <property type="protein sequence ID" value="ANU14006.1"/>
    <property type="molecule type" value="Genomic_DNA"/>
</dbReference>
<keyword evidence="2" id="KW-1185">Reference proteome</keyword>
<protein>
    <submittedName>
        <fullName evidence="1">Uncharacterized protein</fullName>
    </submittedName>
</protein>
<evidence type="ECO:0000313" key="2">
    <source>
        <dbReference type="Proteomes" id="UP000092687"/>
    </source>
</evidence>
<sequence length="123" mass="14914">MFNSFILEIPDLRSVLHPKDVLGWEVVYARAELVFGKISWQISSDGDCYSIQDPRIFPDYLEQVQVDFKMNRIVFYKREMSDEEFQHLVAYIMEKVSIYIKPNEMHFMVMPPRHRHQRMRTRK</sequence>
<dbReference type="RefSeq" id="WP_065528213.1">
    <property type="nucleotide sequence ID" value="NZ_CP016537.2"/>
</dbReference>
<organism evidence="1 2">
    <name type="scientific">Planococcus halocryophilus</name>
    <dbReference type="NCBI Taxonomy" id="1215089"/>
    <lineage>
        <taxon>Bacteria</taxon>
        <taxon>Bacillati</taxon>
        <taxon>Bacillota</taxon>
        <taxon>Bacilli</taxon>
        <taxon>Bacillales</taxon>
        <taxon>Caryophanaceae</taxon>
        <taxon>Planococcus</taxon>
    </lineage>
</organism>
<dbReference type="AlphaFoldDB" id="A0A1C7DR49"/>
<evidence type="ECO:0000313" key="1">
    <source>
        <dbReference type="EMBL" id="ANU14006.1"/>
    </source>
</evidence>
<reference evidence="2" key="2">
    <citation type="submission" date="2016-10" db="EMBL/GenBank/DDBJ databases">
        <authorList>
            <person name="See-Too W.S."/>
        </authorList>
    </citation>
    <scope>NUCLEOTIDE SEQUENCE [LARGE SCALE GENOMIC DNA]</scope>
    <source>
        <strain evidence="2">DSM 24743</strain>
    </source>
</reference>
<name>A0A1C7DR49_9BACL</name>
<dbReference type="STRING" id="1215089.BBI08_09140"/>
<gene>
    <name evidence="1" type="ORF">BBI08_09140</name>
</gene>
<dbReference type="Proteomes" id="UP000092687">
    <property type="component" value="Chromosome"/>
</dbReference>
<reference evidence="2" key="1">
    <citation type="submission" date="2016-07" db="EMBL/GenBank/DDBJ databases">
        <authorList>
            <person name="See-Too W.S."/>
        </authorList>
    </citation>
    <scope>NUCLEOTIDE SEQUENCE [LARGE SCALE GENOMIC DNA]</scope>
    <source>
        <strain evidence="2">DSM 24743</strain>
    </source>
</reference>
<proteinExistence type="predicted"/>
<dbReference type="KEGG" id="phc:BBI08_09140"/>
<dbReference type="OrthoDB" id="2427341at2"/>